<keyword evidence="2" id="KW-1185">Reference proteome</keyword>
<dbReference type="EMBL" id="JAIQZJ010000003">
    <property type="protein sequence ID" value="MBZ5738083.1"/>
    <property type="molecule type" value="Genomic_DNA"/>
</dbReference>
<dbReference type="RefSeq" id="WP_224122456.1">
    <property type="nucleotide sequence ID" value="NZ_JAIQZJ010000003.1"/>
</dbReference>
<dbReference type="Proteomes" id="UP000780875">
    <property type="component" value="Unassembled WGS sequence"/>
</dbReference>
<protein>
    <submittedName>
        <fullName evidence="1">Uncharacterized protein</fullName>
    </submittedName>
</protein>
<sequence length="319" mass="33207">MTTWGRRRGVAAAVVLAAVVGALTGCTETADETRTLQGRLGRIDGVGRVEVTSPSWEQGAAIAITYEDAGDPKALAALIGDVDDVAADQGVTPYRLTLTPDGAGGHALSVDDTFRASAGEQATLGAWFAVTAAMIGPVDYDAEDGWEWIGVDSGGGIAHDVGAARELGYGGATTRWTFRDGDTTFVVGGAVSATDVTLLADVQSEVGSAGLPVPAAGWRLGRYAGHVRLDVDVAIDEATTPARLTAKTYGARVEPLATAALDALRTTGLRRFLSLQQAPTDDEDRADVFATWTSTQPPAPGRDRLGRGWDPWLERVASA</sequence>
<reference evidence="1 2" key="1">
    <citation type="submission" date="2021-09" db="EMBL/GenBank/DDBJ databases">
        <title>Whole genome sequence of Nocardioides sp. GBK3QG-3.</title>
        <authorList>
            <person name="Tuo L."/>
        </authorList>
    </citation>
    <scope>NUCLEOTIDE SEQUENCE [LARGE SCALE GENOMIC DNA]</scope>
    <source>
        <strain evidence="1 2">GBK3QG-3</strain>
    </source>
</reference>
<name>A0ABS7UAQ2_9ACTN</name>
<comment type="caution">
    <text evidence="1">The sequence shown here is derived from an EMBL/GenBank/DDBJ whole genome shotgun (WGS) entry which is preliminary data.</text>
</comment>
<evidence type="ECO:0000313" key="1">
    <source>
        <dbReference type="EMBL" id="MBZ5738083.1"/>
    </source>
</evidence>
<organism evidence="1 2">
    <name type="scientific">Nocardioides mangrovi</name>
    <dbReference type="NCBI Taxonomy" id="2874580"/>
    <lineage>
        <taxon>Bacteria</taxon>
        <taxon>Bacillati</taxon>
        <taxon>Actinomycetota</taxon>
        <taxon>Actinomycetes</taxon>
        <taxon>Propionibacteriales</taxon>
        <taxon>Nocardioidaceae</taxon>
        <taxon>Nocardioides</taxon>
    </lineage>
</organism>
<proteinExistence type="predicted"/>
<accession>A0ABS7UAQ2</accession>
<evidence type="ECO:0000313" key="2">
    <source>
        <dbReference type="Proteomes" id="UP000780875"/>
    </source>
</evidence>
<dbReference type="PROSITE" id="PS51257">
    <property type="entry name" value="PROKAR_LIPOPROTEIN"/>
    <property type="match status" value="1"/>
</dbReference>
<gene>
    <name evidence="1" type="ORF">K8U61_07905</name>
</gene>